<feature type="domain" description="N-acetyltransferase" evidence="2">
    <location>
        <begin position="39"/>
        <end position="209"/>
    </location>
</feature>
<gene>
    <name evidence="3" type="ORF">DY218_21565</name>
</gene>
<evidence type="ECO:0000259" key="2">
    <source>
        <dbReference type="PROSITE" id="PS51186"/>
    </source>
</evidence>
<accession>A0A372M2V7</accession>
<dbReference type="AlphaFoldDB" id="A0A372M2V7"/>
<dbReference type="PROSITE" id="PS51186">
    <property type="entry name" value="GNAT"/>
    <property type="match status" value="1"/>
</dbReference>
<keyword evidence="4" id="KW-1185">Reference proteome</keyword>
<organism evidence="3 4">
    <name type="scientific">Streptomyces triticagri</name>
    <dbReference type="NCBI Taxonomy" id="2293568"/>
    <lineage>
        <taxon>Bacteria</taxon>
        <taxon>Bacillati</taxon>
        <taxon>Actinomycetota</taxon>
        <taxon>Actinomycetes</taxon>
        <taxon>Kitasatosporales</taxon>
        <taxon>Streptomycetaceae</taxon>
        <taxon>Streptomyces</taxon>
    </lineage>
</organism>
<comment type="caution">
    <text evidence="3">The sequence shown here is derived from an EMBL/GenBank/DDBJ whole genome shotgun (WGS) entry which is preliminary data.</text>
</comment>
<dbReference type="GO" id="GO:0016747">
    <property type="term" value="F:acyltransferase activity, transferring groups other than amino-acyl groups"/>
    <property type="evidence" value="ECO:0007669"/>
    <property type="project" value="InterPro"/>
</dbReference>
<sequence>MNPCASVPHYATPAPTPTFGRSGFNRPDQGAVPVICYGPTVLDLAEELVDAYAEVFSAPPWNEGEEGAERFHGRLRSAADRPGFRAVLAQSPQGIDGFAIARLTPKTLPDTPLYAKVAAQLGPRRVAELLVGALELDELAVRRHARPQGVGRSLLTELAADAPSGRAWVAMARRAERAVASYRRLGWHEAEPLPHCANEIIVFLSPKHPSAVAA</sequence>
<keyword evidence="3" id="KW-0808">Transferase</keyword>
<dbReference type="EMBL" id="QUAK01000117">
    <property type="protein sequence ID" value="RFU84637.1"/>
    <property type="molecule type" value="Genomic_DNA"/>
</dbReference>
<dbReference type="Proteomes" id="UP000263094">
    <property type="component" value="Unassembled WGS sequence"/>
</dbReference>
<feature type="region of interest" description="Disordered" evidence="1">
    <location>
        <begin position="1"/>
        <end position="24"/>
    </location>
</feature>
<dbReference type="InterPro" id="IPR016181">
    <property type="entry name" value="Acyl_CoA_acyltransferase"/>
</dbReference>
<protein>
    <submittedName>
        <fullName evidence="3">GNAT family N-acetyltransferase</fullName>
    </submittedName>
</protein>
<dbReference type="SUPFAM" id="SSF55729">
    <property type="entry name" value="Acyl-CoA N-acyltransferases (Nat)"/>
    <property type="match status" value="1"/>
</dbReference>
<dbReference type="InterPro" id="IPR000182">
    <property type="entry name" value="GNAT_dom"/>
</dbReference>
<evidence type="ECO:0000313" key="3">
    <source>
        <dbReference type="EMBL" id="RFU84637.1"/>
    </source>
</evidence>
<proteinExistence type="predicted"/>
<reference evidence="3 4" key="1">
    <citation type="submission" date="2018-08" db="EMBL/GenBank/DDBJ databases">
        <title>Isolation, diversity and antifungal activity of Actinobacteria from wheat.</title>
        <authorList>
            <person name="Han C."/>
        </authorList>
    </citation>
    <scope>NUCLEOTIDE SEQUENCE [LARGE SCALE GENOMIC DNA]</scope>
    <source>
        <strain evidence="3 4">NEAU-YY421</strain>
    </source>
</reference>
<name>A0A372M2V7_9ACTN</name>
<dbReference type="Gene3D" id="3.40.630.30">
    <property type="match status" value="1"/>
</dbReference>
<evidence type="ECO:0000313" key="4">
    <source>
        <dbReference type="Proteomes" id="UP000263094"/>
    </source>
</evidence>
<evidence type="ECO:0000256" key="1">
    <source>
        <dbReference type="SAM" id="MobiDB-lite"/>
    </source>
</evidence>